<name>A0AAE0T4T8_9BIVA</name>
<keyword evidence="5" id="KW-1185">Reference proteome</keyword>
<keyword evidence="2" id="KW-0809">Transit peptide</keyword>
<comment type="caution">
    <text evidence="4">The sequence shown here is derived from an EMBL/GenBank/DDBJ whole genome shotgun (WGS) entry which is preliminary data.</text>
</comment>
<dbReference type="PANTHER" id="PTHR15437:SF6">
    <property type="entry name" value="TRANSCRIPTION TERMINATION FACTOR, MITOCHONDRIAL"/>
    <property type="match status" value="1"/>
</dbReference>
<proteinExistence type="inferred from homology"/>
<dbReference type="InterPro" id="IPR003690">
    <property type="entry name" value="MTERF"/>
</dbReference>
<evidence type="ECO:0000256" key="3">
    <source>
        <dbReference type="SAM" id="MobiDB-lite"/>
    </source>
</evidence>
<evidence type="ECO:0000256" key="2">
    <source>
        <dbReference type="ARBA" id="ARBA00022946"/>
    </source>
</evidence>
<reference evidence="4" key="3">
    <citation type="submission" date="2023-05" db="EMBL/GenBank/DDBJ databases">
        <authorList>
            <person name="Smith C.H."/>
        </authorList>
    </citation>
    <scope>NUCLEOTIDE SEQUENCE</scope>
    <source>
        <strain evidence="4">CHS0354</strain>
        <tissue evidence="4">Mantle</tissue>
    </source>
</reference>
<dbReference type="EMBL" id="JAEAOA010001410">
    <property type="protein sequence ID" value="KAK3603756.1"/>
    <property type="molecule type" value="Genomic_DNA"/>
</dbReference>
<dbReference type="Proteomes" id="UP001195483">
    <property type="component" value="Unassembled WGS sequence"/>
</dbReference>
<dbReference type="Gene3D" id="1.25.70.10">
    <property type="entry name" value="Transcription termination factor 3, mitochondrial"/>
    <property type="match status" value="2"/>
</dbReference>
<evidence type="ECO:0000313" key="4">
    <source>
        <dbReference type="EMBL" id="KAK3603756.1"/>
    </source>
</evidence>
<sequence>MMATQVPRVPLFFGLRKLRCLVWSSSISSKLRTLSHSLDGSTKEMANDEIQLKEKKPSAQRIYDTLASEIAMEKKTLNAKTEKQDLKATLELLLGLGCTEDQIREDAIVLNFTPQEIEKRLKVLRNVAQKRITVELLLHATKKHKENYFAKKNVFNQDILNGFSSKTEYLAHRLRCTLDDIRKMYSNHILLATVSAQSLVRKLDFLMEAGYTGKEILKTPECLTVSLKMLRKRLDLRGKMNLKKLPDLKIIGASEKMFHRYMSRPRDYMDIFQEYNDFYGLVSKLLAIPPSLTEQMEKEVQCMDLVELRDKIQYLLNEGVKPYDILENSYQLRYSLDRIRNAVKETKAMLGRELSLVNIASLIVRGKRGSNRAFPRNYSTFLTLLELNPKQKVPFKCAEVRLVTKRTKKVLQENYTFLQDKGFIITDLRSCPLILGHDTETLKEGYEVFLHTLEDNLSLKKHCEDSIKRINVLQYLIEKELNFPGVVSLYDEDPKSGEEEGEEIEDGSKSEHFGVDDE</sequence>
<reference evidence="4" key="1">
    <citation type="journal article" date="2021" name="Genome Biol. Evol.">
        <title>A High-Quality Reference Genome for a Parasitic Bivalve with Doubly Uniparental Inheritance (Bivalvia: Unionida).</title>
        <authorList>
            <person name="Smith C.H."/>
        </authorList>
    </citation>
    <scope>NUCLEOTIDE SEQUENCE</scope>
    <source>
        <strain evidence="4">CHS0354</strain>
    </source>
</reference>
<gene>
    <name evidence="4" type="ORF">CHS0354_023370</name>
</gene>
<dbReference type="AlphaFoldDB" id="A0AAE0T4T8"/>
<dbReference type="PANTHER" id="PTHR15437">
    <property type="entry name" value="TRANSCRIPTION TERMINATION FACTOR, MITOCHONDRIAL"/>
    <property type="match status" value="1"/>
</dbReference>
<feature type="compositionally biased region" description="Basic and acidic residues" evidence="3">
    <location>
        <begin position="506"/>
        <end position="518"/>
    </location>
</feature>
<protein>
    <submittedName>
        <fullName evidence="4">Uncharacterized protein</fullName>
    </submittedName>
</protein>
<reference evidence="4" key="2">
    <citation type="journal article" date="2021" name="Genome Biol. Evol.">
        <title>Developing a high-quality reference genome for a parasitic bivalve with doubly uniparental inheritance (Bivalvia: Unionida).</title>
        <authorList>
            <person name="Smith C.H."/>
        </authorList>
    </citation>
    <scope>NUCLEOTIDE SEQUENCE</scope>
    <source>
        <strain evidence="4">CHS0354</strain>
        <tissue evidence="4">Mantle</tissue>
    </source>
</reference>
<feature type="region of interest" description="Disordered" evidence="3">
    <location>
        <begin position="491"/>
        <end position="518"/>
    </location>
</feature>
<dbReference type="GO" id="GO:0006393">
    <property type="term" value="P:termination of mitochondrial transcription"/>
    <property type="evidence" value="ECO:0007669"/>
    <property type="project" value="TreeGrafter"/>
</dbReference>
<dbReference type="InterPro" id="IPR038538">
    <property type="entry name" value="MTERF_sf"/>
</dbReference>
<evidence type="ECO:0000313" key="5">
    <source>
        <dbReference type="Proteomes" id="UP001195483"/>
    </source>
</evidence>
<organism evidence="4 5">
    <name type="scientific">Potamilus streckersoni</name>
    <dbReference type="NCBI Taxonomy" id="2493646"/>
    <lineage>
        <taxon>Eukaryota</taxon>
        <taxon>Metazoa</taxon>
        <taxon>Spiralia</taxon>
        <taxon>Lophotrochozoa</taxon>
        <taxon>Mollusca</taxon>
        <taxon>Bivalvia</taxon>
        <taxon>Autobranchia</taxon>
        <taxon>Heteroconchia</taxon>
        <taxon>Palaeoheterodonta</taxon>
        <taxon>Unionida</taxon>
        <taxon>Unionoidea</taxon>
        <taxon>Unionidae</taxon>
        <taxon>Ambleminae</taxon>
        <taxon>Lampsilini</taxon>
        <taxon>Potamilus</taxon>
    </lineage>
</organism>
<dbReference type="GO" id="GO:0003676">
    <property type="term" value="F:nucleic acid binding"/>
    <property type="evidence" value="ECO:0007669"/>
    <property type="project" value="InterPro"/>
</dbReference>
<evidence type="ECO:0000256" key="1">
    <source>
        <dbReference type="ARBA" id="ARBA00007692"/>
    </source>
</evidence>
<accession>A0AAE0T4T8</accession>
<comment type="similarity">
    <text evidence="1">Belongs to the mTERF family.</text>
</comment>
<dbReference type="GO" id="GO:0005759">
    <property type="term" value="C:mitochondrial matrix"/>
    <property type="evidence" value="ECO:0007669"/>
    <property type="project" value="TreeGrafter"/>
</dbReference>